<name>A0ABC9TX96_CLOSY</name>
<sequence>MSTKRPAAGGESSHERDSFLMMAMTWRGACRLRKQEKVLYILRISNRI</sequence>
<reference evidence="1 2" key="1">
    <citation type="submission" date="2013-07" db="EMBL/GenBank/DDBJ databases">
        <authorList>
            <person name="Weinstock G."/>
            <person name="Sodergren E."/>
            <person name="Wylie T."/>
            <person name="Fulton L."/>
            <person name="Fulton R."/>
            <person name="Fronick C."/>
            <person name="O'Laughlin M."/>
            <person name="Godfrey J."/>
            <person name="Miner T."/>
            <person name="Herter B."/>
            <person name="Appelbaum E."/>
            <person name="Cordes M."/>
            <person name="Lek S."/>
            <person name="Wollam A."/>
            <person name="Pepin K.H."/>
            <person name="Palsikar V.B."/>
            <person name="Mitreva M."/>
            <person name="Wilson R.K."/>
        </authorList>
    </citation>
    <scope>NUCLEOTIDE SEQUENCE [LARGE SCALE GENOMIC DNA]</scope>
    <source>
        <strain evidence="1 2">ATCC 14940</strain>
    </source>
</reference>
<organism evidence="1 2">
    <name type="scientific">[Clostridium] symbiosum ATCC 14940</name>
    <dbReference type="NCBI Taxonomy" id="411472"/>
    <lineage>
        <taxon>Bacteria</taxon>
        <taxon>Bacillati</taxon>
        <taxon>Bacillota</taxon>
        <taxon>Clostridia</taxon>
        <taxon>Lachnospirales</taxon>
        <taxon>Lachnospiraceae</taxon>
        <taxon>Otoolea</taxon>
    </lineage>
</organism>
<dbReference type="AlphaFoldDB" id="A0ABC9TX96"/>
<gene>
    <name evidence="1" type="ORF">CLOSYM_02480</name>
</gene>
<evidence type="ECO:0000313" key="1">
    <source>
        <dbReference type="EMBL" id="ERI76676.1"/>
    </source>
</evidence>
<evidence type="ECO:0000313" key="2">
    <source>
        <dbReference type="Proteomes" id="UP000016491"/>
    </source>
</evidence>
<dbReference type="Proteomes" id="UP000016491">
    <property type="component" value="Unassembled WGS sequence"/>
</dbReference>
<comment type="caution">
    <text evidence="1">The sequence shown here is derived from an EMBL/GenBank/DDBJ whole genome shotgun (WGS) entry which is preliminary data.</text>
</comment>
<protein>
    <submittedName>
        <fullName evidence="1">Uncharacterized protein</fullName>
    </submittedName>
</protein>
<dbReference type="EMBL" id="AWSU01000192">
    <property type="protein sequence ID" value="ERI76676.1"/>
    <property type="molecule type" value="Genomic_DNA"/>
</dbReference>
<proteinExistence type="predicted"/>
<accession>A0ABC9TX96</accession>